<organism evidence="1 2">
    <name type="scientific">Rhizophagus clarus</name>
    <dbReference type="NCBI Taxonomy" id="94130"/>
    <lineage>
        <taxon>Eukaryota</taxon>
        <taxon>Fungi</taxon>
        <taxon>Fungi incertae sedis</taxon>
        <taxon>Mucoromycota</taxon>
        <taxon>Glomeromycotina</taxon>
        <taxon>Glomeromycetes</taxon>
        <taxon>Glomerales</taxon>
        <taxon>Glomeraceae</taxon>
        <taxon>Rhizophagus</taxon>
    </lineage>
</organism>
<dbReference type="GO" id="GO:0016301">
    <property type="term" value="F:kinase activity"/>
    <property type="evidence" value="ECO:0007669"/>
    <property type="project" value="UniProtKB-KW"/>
</dbReference>
<keyword evidence="1" id="KW-0808">Transferase</keyword>
<sequence length="75" mass="9001">MKKLVYMNDLEKRKKAYGSYVEENVEKVALKTLDNSSCISTEFLNEIKTHLQIYLWDVIRFYEINQCKIRLPKII</sequence>
<dbReference type="Proteomes" id="UP000615446">
    <property type="component" value="Unassembled WGS sequence"/>
</dbReference>
<protein>
    <submittedName>
        <fullName evidence="1">Kinase-like domain-containing protein</fullName>
    </submittedName>
</protein>
<evidence type="ECO:0000313" key="1">
    <source>
        <dbReference type="EMBL" id="GES90049.1"/>
    </source>
</evidence>
<evidence type="ECO:0000313" key="2">
    <source>
        <dbReference type="Proteomes" id="UP000615446"/>
    </source>
</evidence>
<dbReference type="AlphaFoldDB" id="A0A8H3QUU4"/>
<proteinExistence type="predicted"/>
<gene>
    <name evidence="1" type="ORF">RCL2_001691800</name>
</gene>
<comment type="caution">
    <text evidence="1">The sequence shown here is derived from an EMBL/GenBank/DDBJ whole genome shotgun (WGS) entry which is preliminary data.</text>
</comment>
<keyword evidence="1" id="KW-0418">Kinase</keyword>
<reference evidence="1" key="1">
    <citation type="submission" date="2019-10" db="EMBL/GenBank/DDBJ databases">
        <title>Conservation and host-specific expression of non-tandemly repeated heterogenous ribosome RNA gene in arbuscular mycorrhizal fungi.</title>
        <authorList>
            <person name="Maeda T."/>
            <person name="Kobayashi Y."/>
            <person name="Nakagawa T."/>
            <person name="Ezawa T."/>
            <person name="Yamaguchi K."/>
            <person name="Bino T."/>
            <person name="Nishimoto Y."/>
            <person name="Shigenobu S."/>
            <person name="Kawaguchi M."/>
        </authorList>
    </citation>
    <scope>NUCLEOTIDE SEQUENCE</scope>
    <source>
        <strain evidence="1">HR1</strain>
    </source>
</reference>
<accession>A0A8H3QUU4</accession>
<dbReference type="EMBL" id="BLAL01000193">
    <property type="protein sequence ID" value="GES90049.1"/>
    <property type="molecule type" value="Genomic_DNA"/>
</dbReference>
<dbReference type="OrthoDB" id="2388847at2759"/>
<name>A0A8H3QUU4_9GLOM</name>